<evidence type="ECO:0000313" key="1">
    <source>
        <dbReference type="EMBL" id="MBO8450745.1"/>
    </source>
</evidence>
<dbReference type="AlphaFoldDB" id="A0A9D9EPJ7"/>
<reference evidence="1" key="2">
    <citation type="journal article" date="2021" name="PeerJ">
        <title>Extensive microbial diversity within the chicken gut microbiome revealed by metagenomics and culture.</title>
        <authorList>
            <person name="Gilroy R."/>
            <person name="Ravi A."/>
            <person name="Getino M."/>
            <person name="Pursley I."/>
            <person name="Horton D.L."/>
            <person name="Alikhan N.F."/>
            <person name="Baker D."/>
            <person name="Gharbi K."/>
            <person name="Hall N."/>
            <person name="Watson M."/>
            <person name="Adriaenssens E.M."/>
            <person name="Foster-Nyarko E."/>
            <person name="Jarju S."/>
            <person name="Secka A."/>
            <person name="Antonio M."/>
            <person name="Oren A."/>
            <person name="Chaudhuri R.R."/>
            <person name="La Ragione R."/>
            <person name="Hildebrand F."/>
            <person name="Pallen M.J."/>
        </authorList>
    </citation>
    <scope>NUCLEOTIDE SEQUENCE</scope>
    <source>
        <strain evidence="1">B3-4054</strain>
    </source>
</reference>
<sequence>MLGKKHACICRACGKTAENGFSFCPWCSTALASGPQEKPAAVRIRRMEADLLRLEQELTGFLESRAAGHTP</sequence>
<evidence type="ECO:0008006" key="3">
    <source>
        <dbReference type="Google" id="ProtNLM"/>
    </source>
</evidence>
<evidence type="ECO:0000313" key="2">
    <source>
        <dbReference type="Proteomes" id="UP000823616"/>
    </source>
</evidence>
<organism evidence="1 2">
    <name type="scientific">Candidatus Avitreponema avistercoris</name>
    <dbReference type="NCBI Taxonomy" id="2840705"/>
    <lineage>
        <taxon>Bacteria</taxon>
        <taxon>Pseudomonadati</taxon>
        <taxon>Spirochaetota</taxon>
        <taxon>Spirochaetia</taxon>
        <taxon>Spirochaetales</taxon>
        <taxon>Candidatus Avitreponema</taxon>
    </lineage>
</organism>
<protein>
    <recommendedName>
        <fullName evidence="3">Zinc ribbon domain-containing protein</fullName>
    </recommendedName>
</protein>
<name>A0A9D9EPJ7_9SPIR</name>
<comment type="caution">
    <text evidence="1">The sequence shown here is derived from an EMBL/GenBank/DDBJ whole genome shotgun (WGS) entry which is preliminary data.</text>
</comment>
<gene>
    <name evidence="1" type="ORF">IAA96_06535</name>
</gene>
<dbReference type="EMBL" id="JADIMS010000120">
    <property type="protein sequence ID" value="MBO8450745.1"/>
    <property type="molecule type" value="Genomic_DNA"/>
</dbReference>
<proteinExistence type="predicted"/>
<reference evidence="1" key="1">
    <citation type="submission" date="2020-10" db="EMBL/GenBank/DDBJ databases">
        <authorList>
            <person name="Gilroy R."/>
        </authorList>
    </citation>
    <scope>NUCLEOTIDE SEQUENCE</scope>
    <source>
        <strain evidence="1">B3-4054</strain>
    </source>
</reference>
<accession>A0A9D9EPJ7</accession>
<dbReference type="Proteomes" id="UP000823616">
    <property type="component" value="Unassembled WGS sequence"/>
</dbReference>